<feature type="region of interest" description="Disordered" evidence="1">
    <location>
        <begin position="633"/>
        <end position="661"/>
    </location>
</feature>
<evidence type="ECO:0000313" key="4">
    <source>
        <dbReference type="RefSeq" id="XP_065674571.1"/>
    </source>
</evidence>
<reference evidence="4" key="1">
    <citation type="submission" date="2025-08" db="UniProtKB">
        <authorList>
            <consortium name="RefSeq"/>
        </authorList>
    </citation>
    <scope>IDENTIFICATION</scope>
</reference>
<evidence type="ECO:0000313" key="3">
    <source>
        <dbReference type="Proteomes" id="UP001652625"/>
    </source>
</evidence>
<organism evidence="3 4">
    <name type="scientific">Hydra vulgaris</name>
    <name type="common">Hydra</name>
    <name type="synonym">Hydra attenuata</name>
    <dbReference type="NCBI Taxonomy" id="6087"/>
    <lineage>
        <taxon>Eukaryota</taxon>
        <taxon>Metazoa</taxon>
        <taxon>Cnidaria</taxon>
        <taxon>Hydrozoa</taxon>
        <taxon>Hydroidolina</taxon>
        <taxon>Anthoathecata</taxon>
        <taxon>Aplanulata</taxon>
        <taxon>Hydridae</taxon>
        <taxon>Hydra</taxon>
    </lineage>
</organism>
<dbReference type="GeneID" id="101239543"/>
<dbReference type="Proteomes" id="UP001652625">
    <property type="component" value="Chromosome 14"/>
</dbReference>
<dbReference type="RefSeq" id="XP_065674571.1">
    <property type="nucleotide sequence ID" value="XM_065818499.1"/>
</dbReference>
<name>A0ABM4DJA2_HYDVU</name>
<feature type="compositionally biased region" description="Basic and acidic residues" evidence="1">
    <location>
        <begin position="634"/>
        <end position="659"/>
    </location>
</feature>
<accession>A0ABM4DJA2</accession>
<keyword evidence="2" id="KW-1133">Transmembrane helix</keyword>
<sequence length="681" mass="77185">MAYNLIDDVLKRFKTDNLVDLNTFYETLLDTFIYNNNKRVSNEGLFSRYIDGTIRRNICAEVCIPSYLKDNKMHCIALRSEASGSCMYSSASLFFVADNTLMNVLRVLTSLEIYTHADYYYSSFTLAKVDQVSPYQLVTKFTVNSLMQDEIYIYLCSETSCSRNISRCTIDFENSFYDSSGWQRIWQKKIDVDFFIVINSFGVAIQFKTVPCAMNKYSGMLLKLSLQCQTNNQVQSGSAVFSIVGSYKIGVAPKDRTTCSKLVTPIPPITSSTNSLTNSVPFTNSSHLSKNGSFDYLTNTTVKTIKATTSVLMANNTYVFKESIKSTDSLSLLHVKVRNANTNNAIISAAAVLIFVVIGSCVIIIFLYKRWRRAKRNSVIIDSNQQLSFEQITHPHPVFFLNEGSVYRNGGSVISAEAICSEAYGIPNISESLDSSKKLSCFEKVFVSFEQTFSCLHKKKSVDNSLDNFDYRMFFDPISNQNYDGFSVNHFDDLSYNIPEEIVITNNYNHIDQVNTKTVSYNNATNKVRSKIEKHTSQSSSEIEDVLYSVPDEINTIHKNTTPVILCNTQSGYMKPYPNIIEDDKSGDHFYDFPESSEPVFKTASQYENLAPLSIFKKTNSCDKIGNIPINEFDSNRKTDNEQRREESIYSEPEHDDRLNNTSIIEASYAVPEQDDSLHEI</sequence>
<keyword evidence="3" id="KW-1185">Reference proteome</keyword>
<protein>
    <submittedName>
        <fullName evidence="4">Uncharacterized protein LOC101239543 isoform X4</fullName>
    </submittedName>
</protein>
<keyword evidence="2" id="KW-0472">Membrane</keyword>
<gene>
    <name evidence="4" type="primary">LOC101239543</name>
</gene>
<evidence type="ECO:0000256" key="1">
    <source>
        <dbReference type="SAM" id="MobiDB-lite"/>
    </source>
</evidence>
<keyword evidence="2" id="KW-0812">Transmembrane</keyword>
<feature type="transmembrane region" description="Helical" evidence="2">
    <location>
        <begin position="345"/>
        <end position="368"/>
    </location>
</feature>
<evidence type="ECO:0000256" key="2">
    <source>
        <dbReference type="SAM" id="Phobius"/>
    </source>
</evidence>
<proteinExistence type="predicted"/>